<organism evidence="1 2">
    <name type="scientific">Aduncisulcus paluster</name>
    <dbReference type="NCBI Taxonomy" id="2918883"/>
    <lineage>
        <taxon>Eukaryota</taxon>
        <taxon>Metamonada</taxon>
        <taxon>Carpediemonas-like organisms</taxon>
        <taxon>Aduncisulcus</taxon>
    </lineage>
</organism>
<evidence type="ECO:0000313" key="2">
    <source>
        <dbReference type="Proteomes" id="UP001057375"/>
    </source>
</evidence>
<dbReference type="GO" id="GO:0008168">
    <property type="term" value="F:methyltransferase activity"/>
    <property type="evidence" value="ECO:0007669"/>
    <property type="project" value="UniProtKB-KW"/>
</dbReference>
<keyword evidence="2" id="KW-1185">Reference proteome</keyword>
<dbReference type="Proteomes" id="UP001057375">
    <property type="component" value="Unassembled WGS sequence"/>
</dbReference>
<sequence length="123" mass="14097">MPFNYYHATDIPDSLYDEIIQSHYPEGFDQAYRADKLREIIKTYSISRAQYWLDLGCGLHSLLSEAEGDNGAVIHLLDPNPEARKSYETYKDDFKNTKLVFSGGIGEKLPYKDHMFGFIYCGG</sequence>
<accession>A0ABQ5KHG2</accession>
<dbReference type="EMBL" id="BQXS01002320">
    <property type="protein sequence ID" value="GKT31954.1"/>
    <property type="molecule type" value="Genomic_DNA"/>
</dbReference>
<reference evidence="1" key="1">
    <citation type="submission" date="2022-03" db="EMBL/GenBank/DDBJ databases">
        <title>Draft genome sequence of Aduncisulcus paluster, a free-living microaerophilic Fornicata.</title>
        <authorList>
            <person name="Yuyama I."/>
            <person name="Kume K."/>
            <person name="Tamura T."/>
            <person name="Inagaki Y."/>
            <person name="Hashimoto T."/>
        </authorList>
    </citation>
    <scope>NUCLEOTIDE SEQUENCE</scope>
    <source>
        <strain evidence="1">NY0171</strain>
    </source>
</reference>
<name>A0ABQ5KHG2_9EUKA</name>
<comment type="caution">
    <text evidence="1">The sequence shown here is derived from an EMBL/GenBank/DDBJ whole genome shotgun (WGS) entry which is preliminary data.</text>
</comment>
<keyword evidence="1" id="KW-0808">Transferase</keyword>
<keyword evidence="1" id="KW-0489">Methyltransferase</keyword>
<proteinExistence type="predicted"/>
<gene>
    <name evidence="1" type="ORF">ADUPG1_002142</name>
</gene>
<feature type="non-terminal residue" evidence="1">
    <location>
        <position position="123"/>
    </location>
</feature>
<protein>
    <submittedName>
        <fullName evidence="1">Class I SAM-dependent methyltransferase</fullName>
    </submittedName>
</protein>
<dbReference type="SUPFAM" id="SSF53335">
    <property type="entry name" value="S-adenosyl-L-methionine-dependent methyltransferases"/>
    <property type="match status" value="1"/>
</dbReference>
<evidence type="ECO:0000313" key="1">
    <source>
        <dbReference type="EMBL" id="GKT31954.1"/>
    </source>
</evidence>
<dbReference type="GO" id="GO:0032259">
    <property type="term" value="P:methylation"/>
    <property type="evidence" value="ECO:0007669"/>
    <property type="project" value="UniProtKB-KW"/>
</dbReference>
<dbReference type="InterPro" id="IPR029063">
    <property type="entry name" value="SAM-dependent_MTases_sf"/>
</dbReference>
<dbReference type="Gene3D" id="3.40.50.150">
    <property type="entry name" value="Vaccinia Virus protein VP39"/>
    <property type="match status" value="1"/>
</dbReference>